<dbReference type="InterPro" id="IPR023312">
    <property type="entry name" value="Put_nitroreductase_C_bac"/>
</dbReference>
<comment type="caution">
    <text evidence="4">The sequence shown here is derived from an EMBL/GenBank/DDBJ whole genome shotgun (WGS) entry which is preliminary data.</text>
</comment>
<reference evidence="4 5" key="1">
    <citation type="submission" date="2019-03" db="EMBL/GenBank/DDBJ databases">
        <title>Genomic Encyclopedia of Type Strains, Phase IV (KMG-IV): sequencing the most valuable type-strain genomes for metagenomic binning, comparative biology and taxonomic classification.</title>
        <authorList>
            <person name="Goeker M."/>
        </authorList>
    </citation>
    <scope>NUCLEOTIDE SEQUENCE [LARGE SCALE GENOMIC DNA]</scope>
    <source>
        <strain evidence="4 5">DSM 24179</strain>
    </source>
</reference>
<feature type="domain" description="Nitroreductase" evidence="3">
    <location>
        <begin position="12"/>
        <end position="152"/>
    </location>
</feature>
<gene>
    <name evidence="4" type="ORF">EV194_106148</name>
</gene>
<name>A0A4R2GHY0_9BACT</name>
<protein>
    <submittedName>
        <fullName evidence="4">Nitroreductase</fullName>
    </submittedName>
</protein>
<dbReference type="PANTHER" id="PTHR43673:SF10">
    <property type="entry name" value="NADH DEHYDROGENASE_NAD(P)H NITROREDUCTASE XCC3605-RELATED"/>
    <property type="match status" value="1"/>
</dbReference>
<dbReference type="CDD" id="cd02062">
    <property type="entry name" value="Nitro_FMN_reductase"/>
    <property type="match status" value="1"/>
</dbReference>
<proteinExistence type="inferred from homology"/>
<accession>A0A4R2GHY0</accession>
<organism evidence="4 5">
    <name type="scientific">Natronoflexus pectinivorans</name>
    <dbReference type="NCBI Taxonomy" id="682526"/>
    <lineage>
        <taxon>Bacteria</taxon>
        <taxon>Pseudomonadati</taxon>
        <taxon>Bacteroidota</taxon>
        <taxon>Bacteroidia</taxon>
        <taxon>Marinilabiliales</taxon>
        <taxon>Marinilabiliaceae</taxon>
        <taxon>Natronoflexus</taxon>
    </lineage>
</organism>
<dbReference type="Gene3D" id="2.20.180.10">
    <property type="entry name" value="putative fmn-dependent nitroreductase like domains"/>
    <property type="match status" value="1"/>
</dbReference>
<dbReference type="OrthoDB" id="9804207at2"/>
<evidence type="ECO:0000313" key="5">
    <source>
        <dbReference type="Proteomes" id="UP000295221"/>
    </source>
</evidence>
<dbReference type="EMBL" id="SLWK01000006">
    <property type="protein sequence ID" value="TCO08006.1"/>
    <property type="molecule type" value="Genomic_DNA"/>
</dbReference>
<dbReference type="Gene3D" id="3.40.109.10">
    <property type="entry name" value="NADH Oxidase"/>
    <property type="match status" value="1"/>
</dbReference>
<evidence type="ECO:0000313" key="4">
    <source>
        <dbReference type="EMBL" id="TCO08006.1"/>
    </source>
</evidence>
<comment type="similarity">
    <text evidence="1">Belongs to the nitroreductase family.</text>
</comment>
<dbReference type="SUPFAM" id="SSF55469">
    <property type="entry name" value="FMN-dependent nitroreductase-like"/>
    <property type="match status" value="1"/>
</dbReference>
<dbReference type="AlphaFoldDB" id="A0A4R2GHY0"/>
<sequence>MSNLKDLVLRSRSCRRFFENEPVSREVLIELIDLARLSPSARNAQTIKYIISNTPEKNQLIFPHLAWAGYLKDWDGPEKGERPPAYLIMLSDTRISDNYFCDEGIAAQSILLGATEKGLAGCIVGSIERLKLQKDLKIPKHFKIIQVIALGKPKEKVVIETSKDGDIKYYRDENGVHYVPKRPLDELILDL</sequence>
<keyword evidence="2" id="KW-0560">Oxidoreductase</keyword>
<dbReference type="InterPro" id="IPR029479">
    <property type="entry name" value="Nitroreductase"/>
</dbReference>
<dbReference type="GO" id="GO:0016491">
    <property type="term" value="F:oxidoreductase activity"/>
    <property type="evidence" value="ECO:0007669"/>
    <property type="project" value="UniProtKB-KW"/>
</dbReference>
<evidence type="ECO:0000259" key="3">
    <source>
        <dbReference type="Pfam" id="PF00881"/>
    </source>
</evidence>
<keyword evidence="5" id="KW-1185">Reference proteome</keyword>
<dbReference type="Proteomes" id="UP000295221">
    <property type="component" value="Unassembled WGS sequence"/>
</dbReference>
<dbReference type="InterPro" id="IPR000415">
    <property type="entry name" value="Nitroreductase-like"/>
</dbReference>
<evidence type="ECO:0000256" key="1">
    <source>
        <dbReference type="ARBA" id="ARBA00007118"/>
    </source>
</evidence>
<evidence type="ECO:0000256" key="2">
    <source>
        <dbReference type="ARBA" id="ARBA00023002"/>
    </source>
</evidence>
<dbReference type="Pfam" id="PF00881">
    <property type="entry name" value="Nitroreductase"/>
    <property type="match status" value="1"/>
</dbReference>
<dbReference type="PANTHER" id="PTHR43673">
    <property type="entry name" value="NAD(P)H NITROREDUCTASE YDGI-RELATED"/>
    <property type="match status" value="1"/>
</dbReference>
<dbReference type="RefSeq" id="WP_132433897.1">
    <property type="nucleotide sequence ID" value="NZ_SLWK01000006.1"/>
</dbReference>